<evidence type="ECO:0008006" key="4">
    <source>
        <dbReference type="Google" id="ProtNLM"/>
    </source>
</evidence>
<sequence length="488" mass="56218">MEINNSYTIRHPIEKRKESINHSELINGIALVSRWWLHVVRQSRTNLVIKGPLEYSFLHDTLQSDYSIYSFNNIQVLDWQVLHKSNKTSNVQSNKYKEEFKVVDQLIQLLPQLKIVHYTCENAPVEASNTIVEMIRLYSPQLEINIDLSINGVGVFKWPLQQQQTGSSNNNKPNHTVIRIGQLFGVYQYEGETFTKSFYQMLDMLKPSILNLCCSQNNENGPSFDQHVPIDELIAHLSGSIKHINFGDTFIKLSTLSRLVNCTKGYGLESIRTVVIPHNHNIANWNEICSTLSSNNTRVKRLDLKRVNLPMACDMVGEPFASIWATNTTVEFLRLTHFDCIGTTSLFYTNLCHNQTITKLMLTHGTIQQSHLAEFSLVLSSNTNIVHLDINSNYLQSTKELVNAFKTNKSIRVLNIMNNQFTNNASAIISEALLESDTVQYLFLDRDWINPNQKYFKQSKSLKEYYQECEPTLSNHIDECFFDRFLFD</sequence>
<keyword evidence="3" id="KW-1185">Reference proteome</keyword>
<dbReference type="Gene3D" id="3.80.10.10">
    <property type="entry name" value="Ribonuclease Inhibitor"/>
    <property type="match status" value="1"/>
</dbReference>
<dbReference type="EMBL" id="GL883018">
    <property type="protein sequence ID" value="EGG18346.1"/>
    <property type="molecule type" value="Genomic_DNA"/>
</dbReference>
<evidence type="ECO:0000256" key="1">
    <source>
        <dbReference type="ARBA" id="ARBA00022737"/>
    </source>
</evidence>
<dbReference type="PANTHER" id="PTHR24111:SF0">
    <property type="entry name" value="LEUCINE-RICH REPEAT-CONTAINING PROTEIN"/>
    <property type="match status" value="1"/>
</dbReference>
<proteinExistence type="predicted"/>
<name>F4Q0J5_CACFS</name>
<reference evidence="3" key="1">
    <citation type="journal article" date="2011" name="Genome Res.">
        <title>Phylogeny-wide analysis of social amoeba genomes highlights ancient origins for complex intercellular communication.</title>
        <authorList>
            <person name="Heidel A.J."/>
            <person name="Lawal H.M."/>
            <person name="Felder M."/>
            <person name="Schilde C."/>
            <person name="Helps N.R."/>
            <person name="Tunggal B."/>
            <person name="Rivero F."/>
            <person name="John U."/>
            <person name="Schleicher M."/>
            <person name="Eichinger L."/>
            <person name="Platzer M."/>
            <person name="Noegel A.A."/>
            <person name="Schaap P."/>
            <person name="Gloeckner G."/>
        </authorList>
    </citation>
    <scope>NUCLEOTIDE SEQUENCE [LARGE SCALE GENOMIC DNA]</scope>
    <source>
        <strain evidence="3">SH3</strain>
    </source>
</reference>
<dbReference type="OrthoDB" id="273147at2759"/>
<dbReference type="RefSeq" id="XP_004366250.1">
    <property type="nucleotide sequence ID" value="XM_004366193.1"/>
</dbReference>
<dbReference type="SUPFAM" id="SSF52047">
    <property type="entry name" value="RNI-like"/>
    <property type="match status" value="1"/>
</dbReference>
<evidence type="ECO:0000313" key="2">
    <source>
        <dbReference type="EMBL" id="EGG18346.1"/>
    </source>
</evidence>
<keyword evidence="1" id="KW-0677">Repeat</keyword>
<dbReference type="InterPro" id="IPR052201">
    <property type="entry name" value="LRR-containing_regulator"/>
</dbReference>
<evidence type="ECO:0000313" key="3">
    <source>
        <dbReference type="Proteomes" id="UP000007797"/>
    </source>
</evidence>
<dbReference type="InterPro" id="IPR032675">
    <property type="entry name" value="LRR_dom_sf"/>
</dbReference>
<dbReference type="Proteomes" id="UP000007797">
    <property type="component" value="Unassembled WGS sequence"/>
</dbReference>
<dbReference type="PANTHER" id="PTHR24111">
    <property type="entry name" value="LEUCINE-RICH REPEAT-CONTAINING PROTEIN 34"/>
    <property type="match status" value="1"/>
</dbReference>
<dbReference type="KEGG" id="dfa:DFA_03840"/>
<gene>
    <name evidence="2" type="ORF">DFA_03840</name>
</gene>
<dbReference type="AlphaFoldDB" id="F4Q0J5"/>
<organism evidence="2 3">
    <name type="scientific">Cavenderia fasciculata</name>
    <name type="common">Slime mold</name>
    <name type="synonym">Dictyostelium fasciculatum</name>
    <dbReference type="NCBI Taxonomy" id="261658"/>
    <lineage>
        <taxon>Eukaryota</taxon>
        <taxon>Amoebozoa</taxon>
        <taxon>Evosea</taxon>
        <taxon>Eumycetozoa</taxon>
        <taxon>Dictyostelia</taxon>
        <taxon>Acytosteliales</taxon>
        <taxon>Cavenderiaceae</taxon>
        <taxon>Cavenderia</taxon>
    </lineage>
</organism>
<accession>F4Q0J5</accession>
<dbReference type="GeneID" id="14870579"/>
<protein>
    <recommendedName>
        <fullName evidence="4">Leucine-rich repeat-containing protein</fullName>
    </recommendedName>
</protein>